<evidence type="ECO:0000256" key="7">
    <source>
        <dbReference type="ARBA" id="ARBA00022840"/>
    </source>
</evidence>
<dbReference type="InterPro" id="IPR052059">
    <property type="entry name" value="CR_Ser/Thr_kinase"/>
</dbReference>
<keyword evidence="4" id="KW-0677">Repeat</keyword>
<feature type="domain" description="Gnk2-homologous" evidence="12">
    <location>
        <begin position="31"/>
        <end position="140"/>
    </location>
</feature>
<dbReference type="PANTHER" id="PTHR47973">
    <property type="entry name" value="CYSTEINE-RICH RECEPTOR-LIKE PROTEIN KINASE 3"/>
    <property type="match status" value="1"/>
</dbReference>
<feature type="compositionally biased region" description="Low complexity" evidence="9">
    <location>
        <begin position="450"/>
        <end position="465"/>
    </location>
</feature>
<dbReference type="InterPro" id="IPR011009">
    <property type="entry name" value="Kinase-like_dom_sf"/>
</dbReference>
<organism evidence="13 14">
    <name type="scientific">Flemingia macrophylla</name>
    <dbReference type="NCBI Taxonomy" id="520843"/>
    <lineage>
        <taxon>Eukaryota</taxon>
        <taxon>Viridiplantae</taxon>
        <taxon>Streptophyta</taxon>
        <taxon>Embryophyta</taxon>
        <taxon>Tracheophyta</taxon>
        <taxon>Spermatophyta</taxon>
        <taxon>Magnoliopsida</taxon>
        <taxon>eudicotyledons</taxon>
        <taxon>Gunneridae</taxon>
        <taxon>Pentapetalae</taxon>
        <taxon>rosids</taxon>
        <taxon>fabids</taxon>
        <taxon>Fabales</taxon>
        <taxon>Fabaceae</taxon>
        <taxon>Papilionoideae</taxon>
        <taxon>50 kb inversion clade</taxon>
        <taxon>NPAAA clade</taxon>
        <taxon>indigoferoid/millettioid clade</taxon>
        <taxon>Phaseoleae</taxon>
        <taxon>Flemingia</taxon>
    </lineage>
</organism>
<dbReference type="Pfam" id="PF07714">
    <property type="entry name" value="PK_Tyr_Ser-Thr"/>
    <property type="match status" value="1"/>
</dbReference>
<feature type="signal peptide" evidence="11">
    <location>
        <begin position="1"/>
        <end position="27"/>
    </location>
</feature>
<accession>A0ABD1MBJ3</accession>
<keyword evidence="2" id="KW-0808">Transferase</keyword>
<keyword evidence="8" id="KW-0675">Receptor</keyword>
<dbReference type="EMBL" id="JBGMDY010000005">
    <property type="protein sequence ID" value="KAL2333163.1"/>
    <property type="molecule type" value="Genomic_DNA"/>
</dbReference>
<gene>
    <name evidence="13" type="ORF">Fmac_014376</name>
</gene>
<dbReference type="AlphaFoldDB" id="A0ABD1MBJ3"/>
<feature type="region of interest" description="Disordered" evidence="9">
    <location>
        <begin position="450"/>
        <end position="472"/>
    </location>
</feature>
<keyword evidence="6" id="KW-0418">Kinase</keyword>
<evidence type="ECO:0000256" key="4">
    <source>
        <dbReference type="ARBA" id="ARBA00022737"/>
    </source>
</evidence>
<dbReference type="CDD" id="cd23509">
    <property type="entry name" value="Gnk2-like"/>
    <property type="match status" value="2"/>
</dbReference>
<evidence type="ECO:0000256" key="10">
    <source>
        <dbReference type="SAM" id="Phobius"/>
    </source>
</evidence>
<evidence type="ECO:0000256" key="6">
    <source>
        <dbReference type="ARBA" id="ARBA00022777"/>
    </source>
</evidence>
<keyword evidence="5" id="KW-0547">Nucleotide-binding</keyword>
<dbReference type="Pfam" id="PF01657">
    <property type="entry name" value="Stress-antifung"/>
    <property type="match status" value="2"/>
</dbReference>
<evidence type="ECO:0000256" key="2">
    <source>
        <dbReference type="ARBA" id="ARBA00022679"/>
    </source>
</evidence>
<dbReference type="InterPro" id="IPR001245">
    <property type="entry name" value="Ser-Thr/Tyr_kinase_cat_dom"/>
</dbReference>
<evidence type="ECO:0000256" key="1">
    <source>
        <dbReference type="ARBA" id="ARBA00022527"/>
    </source>
</evidence>
<feature type="domain" description="Gnk2-homologous" evidence="12">
    <location>
        <begin position="145"/>
        <end position="264"/>
    </location>
</feature>
<dbReference type="Gene3D" id="3.30.430.20">
    <property type="entry name" value="Gnk2 domain, C-X8-C-X2-C motif"/>
    <property type="match status" value="2"/>
</dbReference>
<evidence type="ECO:0000313" key="14">
    <source>
        <dbReference type="Proteomes" id="UP001603857"/>
    </source>
</evidence>
<protein>
    <recommendedName>
        <fullName evidence="12">Gnk2-homologous domain-containing protein</fullName>
    </recommendedName>
</protein>
<dbReference type="InterPro" id="IPR038408">
    <property type="entry name" value="GNK2_sf"/>
</dbReference>
<evidence type="ECO:0000256" key="3">
    <source>
        <dbReference type="ARBA" id="ARBA00022729"/>
    </source>
</evidence>
<proteinExistence type="predicted"/>
<dbReference type="GO" id="GO:0004674">
    <property type="term" value="F:protein serine/threonine kinase activity"/>
    <property type="evidence" value="ECO:0007669"/>
    <property type="project" value="UniProtKB-KW"/>
</dbReference>
<evidence type="ECO:0000256" key="9">
    <source>
        <dbReference type="SAM" id="MobiDB-lite"/>
    </source>
</evidence>
<evidence type="ECO:0000256" key="8">
    <source>
        <dbReference type="ARBA" id="ARBA00023170"/>
    </source>
</evidence>
<name>A0ABD1MBJ3_9FABA</name>
<dbReference type="SUPFAM" id="SSF56112">
    <property type="entry name" value="Protein kinase-like (PK-like)"/>
    <property type="match status" value="1"/>
</dbReference>
<evidence type="ECO:0000313" key="13">
    <source>
        <dbReference type="EMBL" id="KAL2333163.1"/>
    </source>
</evidence>
<evidence type="ECO:0000259" key="12">
    <source>
        <dbReference type="PROSITE" id="PS51473"/>
    </source>
</evidence>
<dbReference type="PROSITE" id="PS51473">
    <property type="entry name" value="GNK2"/>
    <property type="match status" value="2"/>
</dbReference>
<feature type="transmembrane region" description="Helical" evidence="10">
    <location>
        <begin position="285"/>
        <end position="307"/>
    </location>
</feature>
<keyword evidence="10" id="KW-1133">Transmembrane helix</keyword>
<dbReference type="Proteomes" id="UP001603857">
    <property type="component" value="Unassembled WGS sequence"/>
</dbReference>
<feature type="chain" id="PRO_5044796360" description="Gnk2-homologous domain-containing protein" evidence="11">
    <location>
        <begin position="28"/>
        <end position="472"/>
    </location>
</feature>
<keyword evidence="7" id="KW-0067">ATP-binding</keyword>
<dbReference type="GO" id="GO:0005524">
    <property type="term" value="F:ATP binding"/>
    <property type="evidence" value="ECO:0007669"/>
    <property type="project" value="UniProtKB-KW"/>
</dbReference>
<keyword evidence="10" id="KW-0812">Transmembrane</keyword>
<dbReference type="Gene3D" id="1.10.510.10">
    <property type="entry name" value="Transferase(Phosphotransferase) domain 1"/>
    <property type="match status" value="1"/>
</dbReference>
<keyword evidence="10" id="KW-0472">Membrane</keyword>
<keyword evidence="3 11" id="KW-0732">Signal</keyword>
<sequence length="472" mass="51923">MFELKLVMALIVSMIWWSICVVKNAVADPQTKLILIGCSTYNASNNLGISFNESMNGTFSALRGEFYDQNTHFATAEPQSQGDFRSTYYGMFQCRNYLSNDDCLACFHNASTQIRNSCSNADGARILYDGCFLRYERENFWNQTNEPGSGASCGATRSNVSGFKVVGESVLRNLQTATPRIEGFYAATRTRVAVFYYNNPATKTPVVVSETAIYAVAQCVETASEATCRTCMNVAFNSLMTCLPTTDGRAYDAGCFMRYSTTPFFADNQTIDITPYLGRGSSKKLGIIGGVVGGVVLLLACLVWRWFRKPKRSPIGKGYTAPEYAIHGQLSEKVDTYSYGIVVLEIISGQKSTDVKGGEDNREYLLQRTWNLYEKGLHLELVDKGINPNDYDAEDVKKIIEIALLCTQASPTIRPTMLEVVVLLKSKTLLKNLQPTMPAFVVTNIKTKEGNSSSTIGSSSNATASVSVLSAR</sequence>
<evidence type="ECO:0000256" key="5">
    <source>
        <dbReference type="ARBA" id="ARBA00022741"/>
    </source>
</evidence>
<evidence type="ECO:0000256" key="11">
    <source>
        <dbReference type="SAM" id="SignalP"/>
    </source>
</evidence>
<reference evidence="13 14" key="1">
    <citation type="submission" date="2024-08" db="EMBL/GenBank/DDBJ databases">
        <title>Insights into the chromosomal genome structure of Flemingia macrophylla.</title>
        <authorList>
            <person name="Ding Y."/>
            <person name="Zhao Y."/>
            <person name="Bi W."/>
            <person name="Wu M."/>
            <person name="Zhao G."/>
            <person name="Gong Y."/>
            <person name="Li W."/>
            <person name="Zhang P."/>
        </authorList>
    </citation>
    <scope>NUCLEOTIDE SEQUENCE [LARGE SCALE GENOMIC DNA]</scope>
    <source>
        <strain evidence="13">DYQJB</strain>
        <tissue evidence="13">Leaf</tissue>
    </source>
</reference>
<keyword evidence="1" id="KW-0723">Serine/threonine-protein kinase</keyword>
<keyword evidence="14" id="KW-1185">Reference proteome</keyword>
<dbReference type="InterPro" id="IPR002902">
    <property type="entry name" value="GNK2"/>
</dbReference>
<comment type="caution">
    <text evidence="13">The sequence shown here is derived from an EMBL/GenBank/DDBJ whole genome shotgun (WGS) entry which is preliminary data.</text>
</comment>